<reference evidence="2 3" key="1">
    <citation type="journal article" date="2021" name="Genome Biol.">
        <title>AFLAP: assembly-free linkage analysis pipeline using k-mers from genome sequencing data.</title>
        <authorList>
            <person name="Fletcher K."/>
            <person name="Zhang L."/>
            <person name="Gil J."/>
            <person name="Han R."/>
            <person name="Cavanaugh K."/>
            <person name="Michelmore R."/>
        </authorList>
    </citation>
    <scope>NUCLEOTIDE SEQUENCE [LARGE SCALE GENOMIC DNA]</scope>
    <source>
        <strain evidence="2 3">SF5</strain>
    </source>
</reference>
<organism evidence="2 3">
    <name type="scientific">Bremia lactucae</name>
    <name type="common">Lettuce downy mildew</name>
    <dbReference type="NCBI Taxonomy" id="4779"/>
    <lineage>
        <taxon>Eukaryota</taxon>
        <taxon>Sar</taxon>
        <taxon>Stramenopiles</taxon>
        <taxon>Oomycota</taxon>
        <taxon>Peronosporomycetes</taxon>
        <taxon>Peronosporales</taxon>
        <taxon>Peronosporaceae</taxon>
        <taxon>Bremia</taxon>
    </lineage>
</organism>
<name>A0A976IDH3_BRELC</name>
<gene>
    <name evidence="2" type="ORF">CCR75_000047</name>
</gene>
<keyword evidence="3" id="KW-1185">Reference proteome</keyword>
<dbReference type="EMBL" id="SHOA02000014">
    <property type="protein sequence ID" value="TDH67530.1"/>
    <property type="molecule type" value="Genomic_DNA"/>
</dbReference>
<dbReference type="Gene3D" id="2.130.10.10">
    <property type="entry name" value="YVTN repeat-like/Quinoprotein amine dehydrogenase"/>
    <property type="match status" value="1"/>
</dbReference>
<dbReference type="InterPro" id="IPR036322">
    <property type="entry name" value="WD40_repeat_dom_sf"/>
</dbReference>
<dbReference type="InterPro" id="IPR015943">
    <property type="entry name" value="WD40/YVTN_repeat-like_dom_sf"/>
</dbReference>
<sequence>MTTTALSSSSKPGSPPQSIAEPMANKITTAMSPSNFTSDEVSNMDQTIDTNYDMEHTDSAMFAAHYGGVGVNEDSFWDILADSHMKLESYGTQSCDHEMTEPTLGCMPQDPMMPNSISLMAMVPSPVSATNTSSVYEDNTALPSSPLLMHNHSSFSSHFNPSHYITFDSRQDGTLFPLSKPIIREDGFLLVGTEISADSSAVKSEKNRLFVTNFLVSSGSPAHILVEEQFSSNDDIIRTLQEVRDINWIGAQTAVLAIGKDIQLIHLSIGGPCRLQAYVYSTDPINTVHSDTIRELAVSPNRHSQVLSGGFDETVVLTDLRNHGIPQSAAVIGKFNAYDVVSSVRWSPLDSQISWTTDGGDFQVADTRARSPQLQVPLHAFVNVDALGGLFTHEYLSPFNVVLGFERGHMAFVDLRMPRHTSWCVSEKSGVLGRTRLPFLAMAGTTSFEASCLSASVCHDYTFPDRFSMASLNMAASSLEQITLQQPQPLSSYKTSGDFSYEQGIYLAASDNMGSVAVYTDETIFEASTAFNSSSVFW</sequence>
<comment type="caution">
    <text evidence="2">The sequence shown here is derived from an EMBL/GenBank/DDBJ whole genome shotgun (WGS) entry which is preliminary data.</text>
</comment>
<dbReference type="AlphaFoldDB" id="A0A976IDH3"/>
<feature type="compositionally biased region" description="Low complexity" evidence="1">
    <location>
        <begin position="7"/>
        <end position="18"/>
    </location>
</feature>
<evidence type="ECO:0000313" key="3">
    <source>
        <dbReference type="Proteomes" id="UP000294530"/>
    </source>
</evidence>
<evidence type="ECO:0000313" key="2">
    <source>
        <dbReference type="EMBL" id="TDH67530.1"/>
    </source>
</evidence>
<feature type="region of interest" description="Disordered" evidence="1">
    <location>
        <begin position="1"/>
        <end position="20"/>
    </location>
</feature>
<dbReference type="KEGG" id="blac:94343826"/>
<evidence type="ECO:0000256" key="1">
    <source>
        <dbReference type="SAM" id="MobiDB-lite"/>
    </source>
</evidence>
<dbReference type="GeneID" id="94343826"/>
<accession>A0A976IDH3</accession>
<dbReference type="OrthoDB" id="167133at2759"/>
<protein>
    <submittedName>
        <fullName evidence="2">Uncharacterized protein</fullName>
    </submittedName>
</protein>
<dbReference type="Proteomes" id="UP000294530">
    <property type="component" value="Unassembled WGS sequence"/>
</dbReference>
<proteinExistence type="predicted"/>
<dbReference type="RefSeq" id="XP_067817029.1">
    <property type="nucleotide sequence ID" value="XM_067958155.1"/>
</dbReference>
<dbReference type="SUPFAM" id="SSF50978">
    <property type="entry name" value="WD40 repeat-like"/>
    <property type="match status" value="1"/>
</dbReference>